<sequence>MKSASSTTNEQHREEGKKADSAGNDAGENAGENGTPRYSVRYESSVTNLGSASAEYDQAQLKVYELSAGVILEQVIQHYGTDVPEGDDPYTVATIASSVDRCKESSGTEKGKGTEYLVTASDLAWNISPLGDRDFDQRCTDLVVVSATSSAVMAYDAEFAKKVRSPKVETEPETVEPPDFPGFEPDTDFSRWVHDQVFTEDIAEISAIFGTSTPRTYRRLTAAMTAIHGLPRFADRVREGEFTQAHVDAAADLCQTVAMRFLPRLDEYLSVRRADVTSEYFRTALRKKIQLLEPATDRAETAARRRRVDIDTFKDGTACLSLTGPAAEVNASFQRIQAMARAIYGSPDGPV</sequence>
<dbReference type="Proteomes" id="UP000217564">
    <property type="component" value="Unassembled WGS sequence"/>
</dbReference>
<comment type="caution">
    <text evidence="2">The sequence shown here is derived from an EMBL/GenBank/DDBJ whole genome shotgun (WGS) entry which is preliminary data.</text>
</comment>
<accession>A0A2A3Z084</accession>
<gene>
    <name evidence="2" type="ORF">CIK64_18275</name>
</gene>
<proteinExistence type="predicted"/>
<evidence type="ECO:0000256" key="1">
    <source>
        <dbReference type="SAM" id="MobiDB-lite"/>
    </source>
</evidence>
<evidence type="ECO:0008006" key="4">
    <source>
        <dbReference type="Google" id="ProtNLM"/>
    </source>
</evidence>
<dbReference type="AlphaFoldDB" id="A0A2A3Z084"/>
<evidence type="ECO:0000313" key="3">
    <source>
        <dbReference type="Proteomes" id="UP000217564"/>
    </source>
</evidence>
<feature type="compositionally biased region" description="Basic and acidic residues" evidence="1">
    <location>
        <begin position="10"/>
        <end position="20"/>
    </location>
</feature>
<dbReference type="EMBL" id="NRGP01000038">
    <property type="protein sequence ID" value="PCC44919.1"/>
    <property type="molecule type" value="Genomic_DNA"/>
</dbReference>
<reference evidence="2 3" key="1">
    <citation type="journal article" date="2017" name="Elife">
        <title>Extensive horizontal gene transfer in cheese-associated bacteria.</title>
        <authorList>
            <person name="Bonham K.S."/>
            <person name="Wolfe B.E."/>
            <person name="Dutton R.J."/>
        </authorList>
    </citation>
    <scope>NUCLEOTIDE SEQUENCE [LARGE SCALE GENOMIC DNA]</scope>
    <source>
        <strain evidence="2 3">947_7</strain>
    </source>
</reference>
<feature type="region of interest" description="Disordered" evidence="1">
    <location>
        <begin position="1"/>
        <end position="41"/>
    </location>
</feature>
<feature type="non-terminal residue" evidence="2">
    <location>
        <position position="351"/>
    </location>
</feature>
<feature type="compositionally biased region" description="Low complexity" evidence="1">
    <location>
        <begin position="21"/>
        <end position="34"/>
    </location>
</feature>
<protein>
    <recommendedName>
        <fullName evidence="4">DUF222 domain-containing protein</fullName>
    </recommendedName>
</protein>
<name>A0A2A3Z084_BREAU</name>
<organism evidence="2 3">
    <name type="scientific">Brevibacterium aurantiacum</name>
    <dbReference type="NCBI Taxonomy" id="273384"/>
    <lineage>
        <taxon>Bacteria</taxon>
        <taxon>Bacillati</taxon>
        <taxon>Actinomycetota</taxon>
        <taxon>Actinomycetes</taxon>
        <taxon>Micrococcales</taxon>
        <taxon>Brevibacteriaceae</taxon>
        <taxon>Brevibacterium</taxon>
    </lineage>
</organism>
<evidence type="ECO:0000313" key="2">
    <source>
        <dbReference type="EMBL" id="PCC44919.1"/>
    </source>
</evidence>